<dbReference type="PANTHER" id="PTHR12834:SF12">
    <property type="entry name" value="SIGNAL RECOGNITION PARTICLE 9 KDA PROTEIN"/>
    <property type="match status" value="1"/>
</dbReference>
<feature type="compositionally biased region" description="Low complexity" evidence="1">
    <location>
        <begin position="32"/>
        <end position="64"/>
    </location>
</feature>
<feature type="region of interest" description="Disordered" evidence="1">
    <location>
        <begin position="124"/>
        <end position="168"/>
    </location>
</feature>
<name>A0ABR4IQY5_9EURO</name>
<gene>
    <name evidence="3" type="ORF">BDW59DRAFT_141601</name>
</gene>
<feature type="compositionally biased region" description="Gly residues" evidence="1">
    <location>
        <begin position="145"/>
        <end position="156"/>
    </location>
</feature>
<feature type="region of interest" description="Disordered" evidence="1">
    <location>
        <begin position="32"/>
        <end position="65"/>
    </location>
</feature>
<dbReference type="Pfam" id="PF05486">
    <property type="entry name" value="SRP9-21"/>
    <property type="match status" value="1"/>
</dbReference>
<organism evidence="3 4">
    <name type="scientific">Aspergillus cavernicola</name>
    <dbReference type="NCBI Taxonomy" id="176166"/>
    <lineage>
        <taxon>Eukaryota</taxon>
        <taxon>Fungi</taxon>
        <taxon>Dikarya</taxon>
        <taxon>Ascomycota</taxon>
        <taxon>Pezizomycotina</taxon>
        <taxon>Eurotiomycetes</taxon>
        <taxon>Eurotiomycetidae</taxon>
        <taxon>Eurotiales</taxon>
        <taxon>Aspergillaceae</taxon>
        <taxon>Aspergillus</taxon>
        <taxon>Aspergillus subgen. Nidulantes</taxon>
    </lineage>
</organism>
<sequence length="168" mass="16664">MPSGPYLPTSATYLKQSSLLLQAYPDTTRITTKYTFPSKPPSSSTTKSSTPQQPQPPSTTTAPPIATLTLKTYTPEAGICLKYRTNKAAEVGRLFTALGLLAGGTDITSLDSGVASAVVEGADEEGTGTGIGAGAPSAAATAGVSAGGTQGAGGKGKGGKKKGKGGKK</sequence>
<accession>A0ABR4IQY5</accession>
<dbReference type="Proteomes" id="UP001610335">
    <property type="component" value="Unassembled WGS sequence"/>
</dbReference>
<feature type="domain" description="SRP9" evidence="2">
    <location>
        <begin position="8"/>
        <end position="102"/>
    </location>
</feature>
<comment type="caution">
    <text evidence="3">The sequence shown here is derived from an EMBL/GenBank/DDBJ whole genome shotgun (WGS) entry which is preliminary data.</text>
</comment>
<reference evidence="3 4" key="1">
    <citation type="submission" date="2024-07" db="EMBL/GenBank/DDBJ databases">
        <title>Section-level genome sequencing and comparative genomics of Aspergillus sections Usti and Cavernicolus.</title>
        <authorList>
            <consortium name="Lawrence Berkeley National Laboratory"/>
            <person name="Nybo J.L."/>
            <person name="Vesth T.C."/>
            <person name="Theobald S."/>
            <person name="Frisvad J.C."/>
            <person name="Larsen T.O."/>
            <person name="Kjaerboelling I."/>
            <person name="Rothschild-Mancinelli K."/>
            <person name="Lyhne E.K."/>
            <person name="Kogle M.E."/>
            <person name="Barry K."/>
            <person name="Clum A."/>
            <person name="Na H."/>
            <person name="Ledsgaard L."/>
            <person name="Lin J."/>
            <person name="Lipzen A."/>
            <person name="Kuo A."/>
            <person name="Riley R."/>
            <person name="Mondo S."/>
            <person name="LaButti K."/>
            <person name="Haridas S."/>
            <person name="Pangalinan J."/>
            <person name="Salamov A.A."/>
            <person name="Simmons B.A."/>
            <person name="Magnuson J.K."/>
            <person name="Chen J."/>
            <person name="Drula E."/>
            <person name="Henrissat B."/>
            <person name="Wiebenga A."/>
            <person name="Lubbers R.J."/>
            <person name="Gomes A.C."/>
            <person name="Makela M.R."/>
            <person name="Stajich J."/>
            <person name="Grigoriev I.V."/>
            <person name="Mortensen U.H."/>
            <person name="De vries R.P."/>
            <person name="Baker S.E."/>
            <person name="Andersen M.R."/>
        </authorList>
    </citation>
    <scope>NUCLEOTIDE SEQUENCE [LARGE SCALE GENOMIC DNA]</scope>
    <source>
        <strain evidence="3 4">CBS 600.67</strain>
    </source>
</reference>
<dbReference type="InterPro" id="IPR039432">
    <property type="entry name" value="SRP9_dom"/>
</dbReference>
<keyword evidence="4" id="KW-1185">Reference proteome</keyword>
<evidence type="ECO:0000256" key="1">
    <source>
        <dbReference type="SAM" id="MobiDB-lite"/>
    </source>
</evidence>
<feature type="compositionally biased region" description="Basic residues" evidence="1">
    <location>
        <begin position="157"/>
        <end position="168"/>
    </location>
</feature>
<evidence type="ECO:0000259" key="2">
    <source>
        <dbReference type="Pfam" id="PF05486"/>
    </source>
</evidence>
<evidence type="ECO:0000313" key="3">
    <source>
        <dbReference type="EMBL" id="KAL2829997.1"/>
    </source>
</evidence>
<dbReference type="PANTHER" id="PTHR12834">
    <property type="entry name" value="SIGNAL RECOGNITION PARTICLE 9 KDA PROTEIN"/>
    <property type="match status" value="1"/>
</dbReference>
<evidence type="ECO:0000313" key="4">
    <source>
        <dbReference type="Proteomes" id="UP001610335"/>
    </source>
</evidence>
<protein>
    <submittedName>
        <fullName evidence="3">Signal recognition particle 9 kDa protein-domain-containing protein</fullName>
    </submittedName>
</protein>
<proteinExistence type="predicted"/>
<dbReference type="EMBL" id="JBFXLS010000014">
    <property type="protein sequence ID" value="KAL2829997.1"/>
    <property type="molecule type" value="Genomic_DNA"/>
</dbReference>
<dbReference type="InterPro" id="IPR039914">
    <property type="entry name" value="SRP9-like"/>
</dbReference>
<feature type="compositionally biased region" description="Low complexity" evidence="1">
    <location>
        <begin position="134"/>
        <end position="144"/>
    </location>
</feature>